<proteinExistence type="predicted"/>
<reference evidence="2" key="2">
    <citation type="submission" date="2020-09" db="EMBL/GenBank/DDBJ databases">
        <authorList>
            <person name="Sun Q."/>
            <person name="Kim S."/>
        </authorList>
    </citation>
    <scope>NUCLEOTIDE SEQUENCE</scope>
    <source>
        <strain evidence="2">KCTC 32422</strain>
    </source>
</reference>
<accession>A0A918RT84</accession>
<evidence type="ECO:0000313" key="2">
    <source>
        <dbReference type="EMBL" id="GHA08912.1"/>
    </source>
</evidence>
<comment type="caution">
    <text evidence="2">The sequence shown here is derived from an EMBL/GenBank/DDBJ whole genome shotgun (WGS) entry which is preliminary data.</text>
</comment>
<sequence>MSDDKNDEGAQPEPAKRASSVISQLQETPAERDVYGDQMAQLLERLFDYTMDSFDESQKARDGLLRHLMAKLAADMSQAHARLVTARDKHLKSRVR</sequence>
<dbReference type="RefSeq" id="WP_189543318.1">
    <property type="nucleotide sequence ID" value="NZ_BMZD01000017.1"/>
</dbReference>
<gene>
    <name evidence="2" type="ORF">GCM10011617_31640</name>
</gene>
<dbReference type="Proteomes" id="UP000634139">
    <property type="component" value="Unassembled WGS sequence"/>
</dbReference>
<reference evidence="2" key="1">
    <citation type="journal article" date="2014" name="Int. J. Syst. Evol. Microbiol.">
        <title>Complete genome sequence of Corynebacterium casei LMG S-19264T (=DSM 44701T), isolated from a smear-ripened cheese.</title>
        <authorList>
            <consortium name="US DOE Joint Genome Institute (JGI-PGF)"/>
            <person name="Walter F."/>
            <person name="Albersmeier A."/>
            <person name="Kalinowski J."/>
            <person name="Ruckert C."/>
        </authorList>
    </citation>
    <scope>NUCLEOTIDE SEQUENCE</scope>
    <source>
        <strain evidence="2">KCTC 32422</strain>
    </source>
</reference>
<evidence type="ECO:0000256" key="1">
    <source>
        <dbReference type="SAM" id="MobiDB-lite"/>
    </source>
</evidence>
<evidence type="ECO:0000313" key="3">
    <source>
        <dbReference type="Proteomes" id="UP000634139"/>
    </source>
</evidence>
<feature type="region of interest" description="Disordered" evidence="1">
    <location>
        <begin position="1"/>
        <end position="33"/>
    </location>
</feature>
<keyword evidence="3" id="KW-1185">Reference proteome</keyword>
<name>A0A918RT84_9SPHN</name>
<dbReference type="AlphaFoldDB" id="A0A918RT84"/>
<organism evidence="2 3">
    <name type="scientific">Novosphingobium arvoryzae</name>
    <dbReference type="NCBI Taxonomy" id="1256514"/>
    <lineage>
        <taxon>Bacteria</taxon>
        <taxon>Pseudomonadati</taxon>
        <taxon>Pseudomonadota</taxon>
        <taxon>Alphaproteobacteria</taxon>
        <taxon>Sphingomonadales</taxon>
        <taxon>Sphingomonadaceae</taxon>
        <taxon>Novosphingobium</taxon>
    </lineage>
</organism>
<dbReference type="EMBL" id="BMZD01000017">
    <property type="protein sequence ID" value="GHA08912.1"/>
    <property type="molecule type" value="Genomic_DNA"/>
</dbReference>
<protein>
    <submittedName>
        <fullName evidence="2">Uncharacterized protein</fullName>
    </submittedName>
</protein>